<dbReference type="OrthoDB" id="5918257at2759"/>
<dbReference type="AlphaFoldDB" id="A0A4Y2IQA5"/>
<proteinExistence type="predicted"/>
<keyword evidence="2" id="KW-1185">Reference proteome</keyword>
<protein>
    <submittedName>
        <fullName evidence="1">Uncharacterized protein</fullName>
    </submittedName>
</protein>
<dbReference type="Proteomes" id="UP000499080">
    <property type="component" value="Unassembled WGS sequence"/>
</dbReference>
<comment type="caution">
    <text evidence="1">The sequence shown here is derived from an EMBL/GenBank/DDBJ whole genome shotgun (WGS) entry which is preliminary data.</text>
</comment>
<evidence type="ECO:0000313" key="2">
    <source>
        <dbReference type="Proteomes" id="UP000499080"/>
    </source>
</evidence>
<organism evidence="1 2">
    <name type="scientific">Araneus ventricosus</name>
    <name type="common">Orbweaver spider</name>
    <name type="synonym">Epeira ventricosa</name>
    <dbReference type="NCBI Taxonomy" id="182803"/>
    <lineage>
        <taxon>Eukaryota</taxon>
        <taxon>Metazoa</taxon>
        <taxon>Ecdysozoa</taxon>
        <taxon>Arthropoda</taxon>
        <taxon>Chelicerata</taxon>
        <taxon>Arachnida</taxon>
        <taxon>Araneae</taxon>
        <taxon>Araneomorphae</taxon>
        <taxon>Entelegynae</taxon>
        <taxon>Araneoidea</taxon>
        <taxon>Araneidae</taxon>
        <taxon>Araneus</taxon>
    </lineage>
</organism>
<evidence type="ECO:0000313" key="1">
    <source>
        <dbReference type="EMBL" id="GBM79855.1"/>
    </source>
</evidence>
<accession>A0A4Y2IQA5</accession>
<reference evidence="1 2" key="1">
    <citation type="journal article" date="2019" name="Sci. Rep.">
        <title>Orb-weaving spider Araneus ventricosus genome elucidates the spidroin gene catalogue.</title>
        <authorList>
            <person name="Kono N."/>
            <person name="Nakamura H."/>
            <person name="Ohtoshi R."/>
            <person name="Moran D.A.P."/>
            <person name="Shinohara A."/>
            <person name="Yoshida Y."/>
            <person name="Fujiwara M."/>
            <person name="Mori M."/>
            <person name="Tomita M."/>
            <person name="Arakawa K."/>
        </authorList>
    </citation>
    <scope>NUCLEOTIDE SEQUENCE [LARGE SCALE GENOMIC DNA]</scope>
</reference>
<name>A0A4Y2IQA5_ARAVE</name>
<dbReference type="EMBL" id="BGPR01002846">
    <property type="protein sequence ID" value="GBM79855.1"/>
    <property type="molecule type" value="Genomic_DNA"/>
</dbReference>
<sequence>MVNKQYHFKVTFGSSNYSYCRQCRYLISFSPQIVPLCRNFHLSPRPSAFLLAAFYLTHVLALLKCRTFICSMEPKISNSDAFECFPKGLMWLEQQTDSDSTQLMLLKQLRGRVAKRRQSCL</sequence>
<gene>
    <name evidence="1" type="ORF">AVEN_40376_1</name>
</gene>